<evidence type="ECO:0000259" key="19">
    <source>
        <dbReference type="Pfam" id="PF22250"/>
    </source>
</evidence>
<evidence type="ECO:0000259" key="20">
    <source>
        <dbReference type="Pfam" id="PF22251"/>
    </source>
</evidence>
<dbReference type="PANTHER" id="PTHR12147">
    <property type="entry name" value="METALLOPEPTIDASE M28 FAMILY MEMBER"/>
    <property type="match status" value="1"/>
</dbReference>
<keyword evidence="8 15" id="KW-0479">Metal-binding</keyword>
<gene>
    <name evidence="21" type="ORF">AAF712_007125</name>
</gene>
<evidence type="ECO:0000256" key="11">
    <source>
        <dbReference type="ARBA" id="ARBA00022989"/>
    </source>
</evidence>
<dbReference type="PANTHER" id="PTHR12147:SF58">
    <property type="entry name" value="VACUOLAR MEMBRANE PROTEASE"/>
    <property type="match status" value="1"/>
</dbReference>
<feature type="transmembrane region" description="Helical" evidence="17">
    <location>
        <begin position="402"/>
        <end position="421"/>
    </location>
</feature>
<evidence type="ECO:0000256" key="16">
    <source>
        <dbReference type="SAM" id="MobiDB-lite"/>
    </source>
</evidence>
<keyword evidence="6 15" id="KW-0645">Protease</keyword>
<evidence type="ECO:0000256" key="2">
    <source>
        <dbReference type="ARBA" id="ARBA00003273"/>
    </source>
</evidence>
<evidence type="ECO:0000256" key="7">
    <source>
        <dbReference type="ARBA" id="ARBA00022692"/>
    </source>
</evidence>
<keyword evidence="13 17" id="KW-0472">Membrane</keyword>
<evidence type="ECO:0000256" key="5">
    <source>
        <dbReference type="ARBA" id="ARBA00022554"/>
    </source>
</evidence>
<evidence type="ECO:0000256" key="10">
    <source>
        <dbReference type="ARBA" id="ARBA00022833"/>
    </source>
</evidence>
<feature type="domain" description="Vacuolar membrane protease transmembrane" evidence="20">
    <location>
        <begin position="549"/>
        <end position="648"/>
    </location>
</feature>
<feature type="transmembrane region" description="Helical" evidence="17">
    <location>
        <begin position="12"/>
        <end position="32"/>
    </location>
</feature>
<evidence type="ECO:0000256" key="3">
    <source>
        <dbReference type="ARBA" id="ARBA00004128"/>
    </source>
</evidence>
<keyword evidence="14" id="KW-0325">Glycoprotein</keyword>
<evidence type="ECO:0000256" key="8">
    <source>
        <dbReference type="ARBA" id="ARBA00022723"/>
    </source>
</evidence>
<evidence type="ECO:0000256" key="13">
    <source>
        <dbReference type="ARBA" id="ARBA00023136"/>
    </source>
</evidence>
<comment type="similarity">
    <text evidence="4 15">Belongs to the peptidase M28 family.</text>
</comment>
<sequence length="982" mass="107735">MGRLQSVLGFQPIPVSTVLFLIYVAVWLSVYITDQLPAIPVTAINNVNITEALLDLQHIASRPHPYNSHANDDVLKYLRQTIAERHPDIEIEVDTKSSGKWVGSTVIGVPAVASYFEGNNILVRIPGTLEKNTPGVLFSAHYDSVSTAPGVTDDGIGICTALQLISYFRKHPPNRTVIFNINNGEEDGLHGARAFLLHPWASEVNSFVNLEGAAAGGPVLPFRVTGEDIMRAYRKGANDYHANVLSADAFERGMIRSGTDYQVYIEKGMRGIDFAFYRGRTRYHTKYDALAWTEGRERAIWNMMQAALGTGIALVNENNAEATASTSRKGVWFDLFGKALFLVSLDSMWTFNVVALVVGPITLLLLLALQVTVSRKLLEEQGHGRVSKSTPVHRALWTSLKYWVGLAAVIGAQVGWVVGWVQMNKYMIHTYPYTLMASSFTLSLLVFTLVVNIPIPGQSAAADRQLPPSPLPLLLHTYLLTYILLIVSTVAITKFHVSGTYLITAWNALVWAGCVVGIVIGKGGLLFAGKQKVIVSPEVEHSDGEDQDEELSGTREDRPSEENEDATERTPLLSDSRSGSRSPVQPSSKVAEPQTTYTWIPLLLIATPFPLILLSQTSLLLVGALAPTIADGSSPIFIHVIIAAVAGVAGSFSWPFVVSSSNASTGFLSGGLHRYLIIVLSIVFVLTTLPGWLAGGLFNLGTTTDRGVQLWTEGRGLYPPFTTDSPLKVYFQQTLRIVPSHSSTSPAHLEAETTLTGVGEFLERWVTRRLPSARDATCSGDVDSRKRGLLKCSWPSGAKGLLPTPGGDEIKKEEIQKEKWDWVATSNTWFDARARSEIFSNVSESGARISILGRNTRNCRVYFDQPVLRYRVSSGNHEDTWDMQGGIDIPADTGLNEVRLWSRDWGKRQELDVIWKDGSAAKRTGRVACEWAEFESGMVGLSGHKSSSKIPAYEEVLSFLPRWAVASKLSDGLVEVSEEFNF</sequence>
<evidence type="ECO:0000259" key="18">
    <source>
        <dbReference type="Pfam" id="PF04389"/>
    </source>
</evidence>
<comment type="cofactor">
    <cofactor evidence="1">
        <name>Zn(2+)</name>
        <dbReference type="ChEBI" id="CHEBI:29105"/>
    </cofactor>
</comment>
<keyword evidence="12" id="KW-0482">Metalloprotease</keyword>
<accession>A0ABR2ZVV9</accession>
<feature type="region of interest" description="Disordered" evidence="16">
    <location>
        <begin position="538"/>
        <end position="589"/>
    </location>
</feature>
<evidence type="ECO:0000256" key="17">
    <source>
        <dbReference type="SAM" id="Phobius"/>
    </source>
</evidence>
<dbReference type="Pfam" id="PF04389">
    <property type="entry name" value="Peptidase_M28"/>
    <property type="match status" value="1"/>
</dbReference>
<dbReference type="Proteomes" id="UP001437256">
    <property type="component" value="Unassembled WGS sequence"/>
</dbReference>
<evidence type="ECO:0000256" key="15">
    <source>
        <dbReference type="RuleBase" id="RU361240"/>
    </source>
</evidence>
<dbReference type="EC" id="3.4.-.-" evidence="15"/>
<dbReference type="Pfam" id="PF22250">
    <property type="entry name" value="PFF1_C"/>
    <property type="match status" value="1"/>
</dbReference>
<organism evidence="21 22">
    <name type="scientific">Marasmius tenuissimus</name>
    <dbReference type="NCBI Taxonomy" id="585030"/>
    <lineage>
        <taxon>Eukaryota</taxon>
        <taxon>Fungi</taxon>
        <taxon>Dikarya</taxon>
        <taxon>Basidiomycota</taxon>
        <taxon>Agaricomycotina</taxon>
        <taxon>Agaricomycetes</taxon>
        <taxon>Agaricomycetidae</taxon>
        <taxon>Agaricales</taxon>
        <taxon>Marasmiineae</taxon>
        <taxon>Marasmiaceae</taxon>
        <taxon>Marasmius</taxon>
    </lineage>
</organism>
<evidence type="ECO:0000313" key="21">
    <source>
        <dbReference type="EMBL" id="KAL0065822.1"/>
    </source>
</evidence>
<feature type="transmembrane region" description="Helical" evidence="17">
    <location>
        <begin position="676"/>
        <end position="700"/>
    </location>
</feature>
<dbReference type="InterPro" id="IPR053975">
    <property type="entry name" value="PFF1_C"/>
</dbReference>
<evidence type="ECO:0000256" key="9">
    <source>
        <dbReference type="ARBA" id="ARBA00022801"/>
    </source>
</evidence>
<keyword evidence="9 15" id="KW-0378">Hydrolase</keyword>
<comment type="subcellular location">
    <subcellularLocation>
        <location evidence="3">Vacuole membrane</location>
        <topology evidence="3">Multi-pass membrane protein</topology>
    </subcellularLocation>
</comment>
<dbReference type="Pfam" id="PF22251">
    <property type="entry name" value="PFF1_TM"/>
    <property type="match status" value="1"/>
</dbReference>
<dbReference type="EMBL" id="JBBXMP010000042">
    <property type="protein sequence ID" value="KAL0065822.1"/>
    <property type="molecule type" value="Genomic_DNA"/>
</dbReference>
<comment type="caution">
    <text evidence="21">The sequence shown here is derived from an EMBL/GenBank/DDBJ whole genome shotgun (WGS) entry which is preliminary data.</text>
</comment>
<protein>
    <recommendedName>
        <fullName evidence="15">Peptide hydrolase</fullName>
        <ecNumber evidence="15">3.4.-.-</ecNumber>
    </recommendedName>
</protein>
<name>A0ABR2ZVV9_9AGAR</name>
<dbReference type="InterPro" id="IPR007484">
    <property type="entry name" value="Peptidase_M28"/>
</dbReference>
<keyword evidence="11 17" id="KW-1133">Transmembrane helix</keyword>
<feature type="domain" description="Peptidase M28" evidence="18">
    <location>
        <begin position="120"/>
        <end position="292"/>
    </location>
</feature>
<evidence type="ECO:0000313" key="22">
    <source>
        <dbReference type="Proteomes" id="UP001437256"/>
    </source>
</evidence>
<evidence type="ECO:0000256" key="1">
    <source>
        <dbReference type="ARBA" id="ARBA00001947"/>
    </source>
</evidence>
<feature type="compositionally biased region" description="Basic and acidic residues" evidence="16">
    <location>
        <begin position="552"/>
        <end position="561"/>
    </location>
</feature>
<evidence type="ECO:0000256" key="12">
    <source>
        <dbReference type="ARBA" id="ARBA00023049"/>
    </source>
</evidence>
<dbReference type="Gene3D" id="3.40.630.10">
    <property type="entry name" value="Zn peptidases"/>
    <property type="match status" value="1"/>
</dbReference>
<evidence type="ECO:0000256" key="4">
    <source>
        <dbReference type="ARBA" id="ARBA00010918"/>
    </source>
</evidence>
<evidence type="ECO:0000256" key="14">
    <source>
        <dbReference type="ARBA" id="ARBA00023180"/>
    </source>
</evidence>
<keyword evidence="10 15" id="KW-0862">Zinc</keyword>
<feature type="transmembrane region" description="Helical" evidence="17">
    <location>
        <begin position="599"/>
        <end position="624"/>
    </location>
</feature>
<feature type="transmembrane region" description="Helical" evidence="17">
    <location>
        <begin position="636"/>
        <end position="656"/>
    </location>
</feature>
<keyword evidence="7 17" id="KW-0812">Transmembrane</keyword>
<comment type="function">
    <text evidence="2">May be involved in vacuolar sorting and osmoregulation.</text>
</comment>
<feature type="transmembrane region" description="Helical" evidence="17">
    <location>
        <begin position="475"/>
        <end position="493"/>
    </location>
</feature>
<feature type="transmembrane region" description="Helical" evidence="17">
    <location>
        <begin position="433"/>
        <end position="455"/>
    </location>
</feature>
<dbReference type="InterPro" id="IPR053976">
    <property type="entry name" value="PFF1_TM"/>
</dbReference>
<feature type="transmembrane region" description="Helical" evidence="17">
    <location>
        <begin position="348"/>
        <end position="369"/>
    </location>
</feature>
<dbReference type="InterPro" id="IPR045175">
    <property type="entry name" value="M28_fam"/>
</dbReference>
<feature type="domain" description="Vacuolar membrane protease C-terminal" evidence="19">
    <location>
        <begin position="727"/>
        <end position="976"/>
    </location>
</feature>
<feature type="compositionally biased region" description="Polar residues" evidence="16">
    <location>
        <begin position="573"/>
        <end position="589"/>
    </location>
</feature>
<reference evidence="21 22" key="1">
    <citation type="submission" date="2024-05" db="EMBL/GenBank/DDBJ databases">
        <title>A draft genome resource for the thread blight pathogen Marasmius tenuissimus strain MS-2.</title>
        <authorList>
            <person name="Yulfo-Soto G.E."/>
            <person name="Baruah I.K."/>
            <person name="Amoako-Attah I."/>
            <person name="Bukari Y."/>
            <person name="Meinhardt L.W."/>
            <person name="Bailey B.A."/>
            <person name="Cohen S.P."/>
        </authorList>
    </citation>
    <scope>NUCLEOTIDE SEQUENCE [LARGE SCALE GENOMIC DNA]</scope>
    <source>
        <strain evidence="21 22">MS-2</strain>
    </source>
</reference>
<proteinExistence type="inferred from homology"/>
<keyword evidence="22" id="KW-1185">Reference proteome</keyword>
<keyword evidence="5" id="KW-0926">Vacuole</keyword>
<dbReference type="SUPFAM" id="SSF53187">
    <property type="entry name" value="Zn-dependent exopeptidases"/>
    <property type="match status" value="1"/>
</dbReference>
<dbReference type="InterPro" id="IPR048024">
    <property type="entry name" value="Fxna-like_M28_dom"/>
</dbReference>
<evidence type="ECO:0000256" key="6">
    <source>
        <dbReference type="ARBA" id="ARBA00022670"/>
    </source>
</evidence>
<dbReference type="CDD" id="cd03875">
    <property type="entry name" value="M28_Fxna_like"/>
    <property type="match status" value="1"/>
</dbReference>
<feature type="transmembrane region" description="Helical" evidence="17">
    <location>
        <begin position="500"/>
        <end position="520"/>
    </location>
</feature>